<reference evidence="1 2" key="1">
    <citation type="submission" date="2020-04" db="EMBL/GenBank/DDBJ databases">
        <title>Draft genome sequence of Caldanaerobacter sunterraneus. strain 1523vc isolated from Griffin hot spring, Kamchatka, Russia.</title>
        <authorList>
            <person name="Toshchakov S.V."/>
            <person name="Podosokorskaya O.A."/>
            <person name="Kublanov I.V."/>
            <person name="Korzhenkov A."/>
            <person name="Patrushev M.V."/>
        </authorList>
    </citation>
    <scope>NUCLEOTIDE SEQUENCE [LARGE SCALE GENOMIC DNA]</scope>
    <source>
        <strain evidence="1 2">1523vc</strain>
    </source>
</reference>
<proteinExistence type="predicted"/>
<sequence length="111" mass="12729">YGIPEGSILLKVNELQADEYVKSLMDKTFLNYDFKRNKIVKYKLYVFADSLGDTIKLSFLSPKGEEIEKTLKPIEVRINQSVLDNKMPLVKGILVKGKVAYLKIPEMKMSQ</sequence>
<dbReference type="EMBL" id="JABEQB010000130">
    <property type="protein sequence ID" value="NNG68302.1"/>
    <property type="molecule type" value="Genomic_DNA"/>
</dbReference>
<evidence type="ECO:0000313" key="2">
    <source>
        <dbReference type="Proteomes" id="UP000529861"/>
    </source>
</evidence>
<comment type="caution">
    <text evidence="1">The sequence shown here is derived from an EMBL/GenBank/DDBJ whole genome shotgun (WGS) entry which is preliminary data.</text>
</comment>
<protein>
    <submittedName>
        <fullName evidence="1">Peptidase S41</fullName>
    </submittedName>
</protein>
<name>A0A7Y2LAN9_9THEO</name>
<accession>A0A7Y2LAN9</accession>
<dbReference type="Proteomes" id="UP000529861">
    <property type="component" value="Unassembled WGS sequence"/>
</dbReference>
<organism evidence="1 2">
    <name type="scientific">Caldanaerobacter subterraneus</name>
    <dbReference type="NCBI Taxonomy" id="911092"/>
    <lineage>
        <taxon>Bacteria</taxon>
        <taxon>Bacillati</taxon>
        <taxon>Bacillota</taxon>
        <taxon>Clostridia</taxon>
        <taxon>Thermoanaerobacterales</taxon>
        <taxon>Thermoanaerobacteraceae</taxon>
        <taxon>Caldanaerobacter</taxon>
    </lineage>
</organism>
<evidence type="ECO:0000313" key="1">
    <source>
        <dbReference type="EMBL" id="NNG68302.1"/>
    </source>
</evidence>
<gene>
    <name evidence="1" type="ORF">HKI81_14305</name>
</gene>
<dbReference type="AlphaFoldDB" id="A0A7Y2LAN9"/>
<feature type="non-terminal residue" evidence="1">
    <location>
        <position position="1"/>
    </location>
</feature>
<feature type="non-terminal residue" evidence="1">
    <location>
        <position position="111"/>
    </location>
</feature>